<feature type="transmembrane region" description="Helical" evidence="1">
    <location>
        <begin position="68"/>
        <end position="86"/>
    </location>
</feature>
<keyword evidence="1" id="KW-0812">Transmembrane</keyword>
<evidence type="ECO:0000313" key="2">
    <source>
        <dbReference type="EMBL" id="MBC5788604.1"/>
    </source>
</evidence>
<dbReference type="InterPro" id="IPR019074">
    <property type="entry name" value="YabQ"/>
</dbReference>
<keyword evidence="1" id="KW-0472">Membrane</keyword>
<evidence type="ECO:0000256" key="1">
    <source>
        <dbReference type="SAM" id="Phobius"/>
    </source>
</evidence>
<feature type="transmembrane region" description="Helical" evidence="1">
    <location>
        <begin position="12"/>
        <end position="29"/>
    </location>
</feature>
<keyword evidence="1" id="KW-1133">Transmembrane helix</keyword>
<protein>
    <submittedName>
        <fullName evidence="2">Spore cortex biosynthesis protein YabQ</fullName>
    </submittedName>
</protein>
<dbReference type="Proteomes" id="UP000649151">
    <property type="component" value="Unassembled WGS sequence"/>
</dbReference>
<evidence type="ECO:0000313" key="3">
    <source>
        <dbReference type="Proteomes" id="UP000649151"/>
    </source>
</evidence>
<comment type="caution">
    <text evidence="2">The sequence shown here is derived from an EMBL/GenBank/DDBJ whole genome shotgun (WGS) entry which is preliminary data.</text>
</comment>
<dbReference type="Pfam" id="PF09578">
    <property type="entry name" value="Spore_YabQ"/>
    <property type="match status" value="1"/>
</dbReference>
<feature type="transmembrane region" description="Helical" evidence="1">
    <location>
        <begin position="41"/>
        <end position="62"/>
    </location>
</feature>
<keyword evidence="3" id="KW-1185">Reference proteome</keyword>
<accession>A0ABR7ITW7</accession>
<reference evidence="2 3" key="1">
    <citation type="submission" date="2020-08" db="EMBL/GenBank/DDBJ databases">
        <title>Genome public.</title>
        <authorList>
            <person name="Liu C."/>
            <person name="Sun Q."/>
        </authorList>
    </citation>
    <scope>NUCLEOTIDE SEQUENCE [LARGE SCALE GENOMIC DNA]</scope>
    <source>
        <strain evidence="2 3">NSJ-27</strain>
    </source>
</reference>
<sequence>MNMILSPEAVIFLWSTLLGTVLGVCYDIFRILRIAVPSGKVLIFIEDLLFFLLAAIVSFFFYQAVNQGIIRGYFLIGELLGFVLYYGTIGKIVYRCAEWIIRWIKKIFGFIFRILLFPLKQIFRLFRKPLRYLRNVFRKLWKKLKNILQSKAVMVYNYFNPKNKWKQREQQPVRKKGRIWRKLKRKGNQKISYLK</sequence>
<dbReference type="EMBL" id="JACOQK010000001">
    <property type="protein sequence ID" value="MBC5788604.1"/>
    <property type="molecule type" value="Genomic_DNA"/>
</dbReference>
<gene>
    <name evidence="2" type="ORF">H8Z77_11370</name>
</gene>
<proteinExistence type="predicted"/>
<organism evidence="2 3">
    <name type="scientific">Clostridium facile</name>
    <dbReference type="NCBI Taxonomy" id="2763035"/>
    <lineage>
        <taxon>Bacteria</taxon>
        <taxon>Bacillati</taxon>
        <taxon>Bacillota</taxon>
        <taxon>Clostridia</taxon>
        <taxon>Eubacteriales</taxon>
        <taxon>Clostridiaceae</taxon>
        <taxon>Clostridium</taxon>
    </lineage>
</organism>
<dbReference type="NCBIfam" id="TIGR02893">
    <property type="entry name" value="spore_yabQ"/>
    <property type="match status" value="1"/>
</dbReference>
<name>A0ABR7ITW7_9CLOT</name>
<dbReference type="RefSeq" id="WP_186997064.1">
    <property type="nucleotide sequence ID" value="NZ_JACOQK010000001.1"/>
</dbReference>